<accession>A0A426IWY9</accession>
<comment type="caution">
    <text evidence="1">The sequence shown here is derived from an EMBL/GenBank/DDBJ whole genome shotgun (WGS) entry which is preliminary data.</text>
</comment>
<protein>
    <submittedName>
        <fullName evidence="1">Uncharacterized protein</fullName>
    </submittedName>
</protein>
<evidence type="ECO:0000313" key="2">
    <source>
        <dbReference type="Proteomes" id="UP000256817"/>
    </source>
</evidence>
<gene>
    <name evidence="1" type="ORF">DMB85_017705</name>
</gene>
<organism evidence="1 2">
    <name type="scientific">Pectobacterium aquaticum</name>
    <dbReference type="NCBI Taxonomy" id="2204145"/>
    <lineage>
        <taxon>Bacteria</taxon>
        <taxon>Pseudomonadati</taxon>
        <taxon>Pseudomonadota</taxon>
        <taxon>Gammaproteobacteria</taxon>
        <taxon>Enterobacterales</taxon>
        <taxon>Pectobacteriaceae</taxon>
        <taxon>Pectobacterium</taxon>
    </lineage>
</organism>
<dbReference type="RefSeq" id="WP_116227175.1">
    <property type="nucleotide sequence ID" value="NZ_QHJU02000038.1"/>
</dbReference>
<keyword evidence="2" id="KW-1185">Reference proteome</keyword>
<dbReference type="Proteomes" id="UP000256817">
    <property type="component" value="Unassembled WGS sequence"/>
</dbReference>
<sequence>MNGTSNNATKKILGFDYQKLLALESCLNGKENEIIWIEYYGDIAHNGTSKEIKHHITDSYLNDAHIDFWKTLYNLVVDKEQLSIFDRFELITTSKIKTSSIFFEWNDLDATTKLLKLKTVPSNKSISQFHNRVMEESNNEIVPILDKLVIISSQPNIENKLNELKSHPALLFIPTIYIESFIEKILGYISIKAIDNSNMWHIEWNDFKREMVGYAKPFLKDDFPFPSISKREVENKKNLQYYFITELDQIKLDLNLLNTAILDYLRSEKSLLQLLKLHSSLADNLEDFDEDLEDDLALLKLKHASSLTNHQIKAIEKLELSKTMYADALLMKNKKIRGVQEIDGYYQKGRIHSRVEQRKFSWIFIEDNK</sequence>
<reference evidence="1" key="1">
    <citation type="submission" date="2018-11" db="EMBL/GenBank/DDBJ databases">
        <title>Draft genome sequences of proposed Pectobacterium aquaticum sp. nov. isolated in France from fresh water.</title>
        <authorList>
            <person name="Pedron J."/>
            <person name="Barny M.A."/>
        </authorList>
    </citation>
    <scope>NUCLEOTIDE SEQUENCE [LARGE SCALE GENOMIC DNA]</scope>
    <source>
        <strain evidence="1">A35-S23-M15</strain>
    </source>
</reference>
<name>A0A426IWY9_9GAMM</name>
<evidence type="ECO:0000313" key="1">
    <source>
        <dbReference type="EMBL" id="RRO05339.1"/>
    </source>
</evidence>
<dbReference type="EMBL" id="QHJW02000048">
    <property type="protein sequence ID" value="RRO05339.1"/>
    <property type="molecule type" value="Genomic_DNA"/>
</dbReference>
<proteinExistence type="predicted"/>